<evidence type="ECO:0000259" key="3">
    <source>
        <dbReference type="PROSITE" id="PS51194"/>
    </source>
</evidence>
<evidence type="ECO:0000313" key="4">
    <source>
        <dbReference type="EMBL" id="MBD8062915.1"/>
    </source>
</evidence>
<dbReference type="InterPro" id="IPR014001">
    <property type="entry name" value="Helicase_ATP-bd"/>
</dbReference>
<dbReference type="SUPFAM" id="SSF52540">
    <property type="entry name" value="P-loop containing nucleoside triphosphate hydrolases"/>
    <property type="match status" value="2"/>
</dbReference>
<dbReference type="PANTHER" id="PTHR10799">
    <property type="entry name" value="SNF2/RAD54 HELICASE FAMILY"/>
    <property type="match status" value="1"/>
</dbReference>
<keyword evidence="4" id="KW-0547">Nucleotide-binding</keyword>
<dbReference type="EMBL" id="JACSPO010000006">
    <property type="protein sequence ID" value="MBD8062915.1"/>
    <property type="molecule type" value="Genomic_DNA"/>
</dbReference>
<keyword evidence="4" id="KW-0067">ATP-binding</keyword>
<protein>
    <submittedName>
        <fullName evidence="4">DEAD/DEAH box helicase</fullName>
    </submittedName>
</protein>
<gene>
    <name evidence="4" type="ORF">H9624_11355</name>
</gene>
<keyword evidence="5" id="KW-1185">Reference proteome</keyword>
<dbReference type="SMART" id="SM00487">
    <property type="entry name" value="DEXDc"/>
    <property type="match status" value="1"/>
</dbReference>
<dbReference type="CDD" id="cd18793">
    <property type="entry name" value="SF2_C_SNF"/>
    <property type="match status" value="1"/>
</dbReference>
<reference evidence="4 5" key="1">
    <citation type="submission" date="2020-08" db="EMBL/GenBank/DDBJ databases">
        <title>A Genomic Blueprint of the Chicken Gut Microbiome.</title>
        <authorList>
            <person name="Gilroy R."/>
            <person name="Ravi A."/>
            <person name="Getino M."/>
            <person name="Pursley I."/>
            <person name="Horton D.L."/>
            <person name="Alikhan N.-F."/>
            <person name="Baker D."/>
            <person name="Gharbi K."/>
            <person name="Hall N."/>
            <person name="Watson M."/>
            <person name="Adriaenssens E.M."/>
            <person name="Foster-Nyarko E."/>
            <person name="Jarju S."/>
            <person name="Secka A."/>
            <person name="Antonio M."/>
            <person name="Oren A."/>
            <person name="Chaudhuri R."/>
            <person name="La Ragione R.M."/>
            <person name="Hildebrand F."/>
            <person name="Pallen M.J."/>
        </authorList>
    </citation>
    <scope>NUCLEOTIDE SEQUENCE [LARGE SCALE GENOMIC DNA]</scope>
    <source>
        <strain evidence="4 5">Sa1BUA1</strain>
    </source>
</reference>
<organism evidence="4 5">
    <name type="scientific">Oceanitalea stevensii</name>
    <dbReference type="NCBI Taxonomy" id="2763072"/>
    <lineage>
        <taxon>Bacteria</taxon>
        <taxon>Bacillati</taxon>
        <taxon>Actinomycetota</taxon>
        <taxon>Actinomycetes</taxon>
        <taxon>Micrococcales</taxon>
        <taxon>Bogoriellaceae</taxon>
        <taxon>Georgenia</taxon>
    </lineage>
</organism>
<dbReference type="GO" id="GO:0004386">
    <property type="term" value="F:helicase activity"/>
    <property type="evidence" value="ECO:0007669"/>
    <property type="project" value="UniProtKB-KW"/>
</dbReference>
<keyword evidence="4" id="KW-0347">Helicase</keyword>
<dbReference type="Pfam" id="PF00271">
    <property type="entry name" value="Helicase_C"/>
    <property type="match status" value="1"/>
</dbReference>
<feature type="domain" description="Helicase ATP-binding" evidence="2">
    <location>
        <begin position="295"/>
        <end position="479"/>
    </location>
</feature>
<dbReference type="Proteomes" id="UP000661894">
    <property type="component" value="Unassembled WGS sequence"/>
</dbReference>
<dbReference type="InterPro" id="IPR001650">
    <property type="entry name" value="Helicase_C-like"/>
</dbReference>
<dbReference type="Gene3D" id="3.40.50.10810">
    <property type="entry name" value="Tandem AAA-ATPase domain"/>
    <property type="match status" value="1"/>
</dbReference>
<dbReference type="Pfam" id="PF00176">
    <property type="entry name" value="SNF2-rel_dom"/>
    <property type="match status" value="1"/>
</dbReference>
<dbReference type="CDD" id="cd17919">
    <property type="entry name" value="DEXHc_Snf"/>
    <property type="match status" value="1"/>
</dbReference>
<dbReference type="SMART" id="SM00490">
    <property type="entry name" value="HELICc"/>
    <property type="match status" value="1"/>
</dbReference>
<dbReference type="RefSeq" id="WP_251840019.1">
    <property type="nucleotide sequence ID" value="NZ_JACSPO010000006.1"/>
</dbReference>
<comment type="caution">
    <text evidence="4">The sequence shown here is derived from an EMBL/GenBank/DDBJ whole genome shotgun (WGS) entry which is preliminary data.</text>
</comment>
<keyword evidence="1" id="KW-0378">Hydrolase</keyword>
<dbReference type="InterPro" id="IPR049730">
    <property type="entry name" value="SNF2/RAD54-like_C"/>
</dbReference>
<proteinExistence type="predicted"/>
<feature type="domain" description="Helicase C-terminal" evidence="3">
    <location>
        <begin position="563"/>
        <end position="723"/>
    </location>
</feature>
<evidence type="ECO:0000256" key="1">
    <source>
        <dbReference type="ARBA" id="ARBA00022801"/>
    </source>
</evidence>
<dbReference type="InterPro" id="IPR000330">
    <property type="entry name" value="SNF2_N"/>
</dbReference>
<dbReference type="InterPro" id="IPR038718">
    <property type="entry name" value="SNF2-like_sf"/>
</dbReference>
<dbReference type="InterPro" id="IPR027417">
    <property type="entry name" value="P-loop_NTPase"/>
</dbReference>
<evidence type="ECO:0000313" key="5">
    <source>
        <dbReference type="Proteomes" id="UP000661894"/>
    </source>
</evidence>
<dbReference type="PROSITE" id="PS51192">
    <property type="entry name" value="HELICASE_ATP_BIND_1"/>
    <property type="match status" value="1"/>
</dbReference>
<dbReference type="PROSITE" id="PS51194">
    <property type="entry name" value="HELICASE_CTER"/>
    <property type="match status" value="1"/>
</dbReference>
<accession>A0ABR8Z3L9</accession>
<sequence length="768" mass="82248">MTTTAVRPGADARQLLADRAALADAAAAVLREEAALRERVVAVVDDYRDERVLTELGGIEVGRLRETTERNLRLQALEDAGVRTVRDVLDAGPQWLEALPGVGPHTARAAAAAAERLAQTLRAGVPVRIEPRGGGPLGLGLASLLYRLHRLSGPLEEHRDELADFASTVSVQVRQAAPARSRVGLFLRTPRTRARALAAVEALARWEPWLAATGLPGTVRELGALLAEPGPLTVWEDLEQHTPRYYALLDEVVPGLGGAAAQGTLPAELVERISAFPLDESLLRARLRGYQVFGAKFALNQGRALLGDEMGLGKTVQAIAVMAHLAATGEDRALVVCPASVVVNWCREVALHSELRVHRVHGPGREEALAAWQREGGVAVTTFATLPAIPLPPPTPSPPTSELSPLTPLPLAPSAELLPPAPALLVVDEAHYVKNPRAQRSRQVAAWAERTPRALLLTGTALLNRVEELRSLAGMLQPELLASLPPHLGLAGADAFRRHLAPVYLRRTLDDVLVELPPRVVTDEWETMTPTAERRYRDAVASGNLMAMRRADLTVPDPADSAKLERLLEIVEEARDGGQRVVVFSFFLDVVARVAEQVERLDGVRAFGPITGSVPATERQEIVDAFTAGPAGAVLVSQIGAGGVGLNVQAASVVVITEPQLVPAVEDQAVGRVHRMGQQRPVQVHRLLTEDSVDERIEELLAGKRQVFDAFAGESSLAQEALGAVDVTEAELATQVVAAEQARLGYGPVWDELSATEPGAPEGRSRDA</sequence>
<dbReference type="Gene3D" id="3.40.50.300">
    <property type="entry name" value="P-loop containing nucleotide triphosphate hydrolases"/>
    <property type="match status" value="1"/>
</dbReference>
<evidence type="ECO:0000259" key="2">
    <source>
        <dbReference type="PROSITE" id="PS51192"/>
    </source>
</evidence>
<name>A0ABR8Z3L9_9MICO</name>